<name>A0ABU3D4M1_9FLAO</name>
<protein>
    <submittedName>
        <fullName evidence="1">Uncharacterized protein</fullName>
    </submittedName>
</protein>
<evidence type="ECO:0000313" key="2">
    <source>
        <dbReference type="Proteomes" id="UP001262582"/>
    </source>
</evidence>
<dbReference type="RefSeq" id="WP_311502822.1">
    <property type="nucleotide sequence ID" value="NZ_JAVRHK010000004.1"/>
</dbReference>
<proteinExistence type="predicted"/>
<keyword evidence="2" id="KW-1185">Reference proteome</keyword>
<comment type="caution">
    <text evidence="1">The sequence shown here is derived from an EMBL/GenBank/DDBJ whole genome shotgun (WGS) entry which is preliminary data.</text>
</comment>
<dbReference type="Proteomes" id="UP001262582">
    <property type="component" value="Unassembled WGS sequence"/>
</dbReference>
<evidence type="ECO:0000313" key="1">
    <source>
        <dbReference type="EMBL" id="MDT0676478.1"/>
    </source>
</evidence>
<dbReference type="EMBL" id="JAVRHK010000004">
    <property type="protein sequence ID" value="MDT0676478.1"/>
    <property type="molecule type" value="Genomic_DNA"/>
</dbReference>
<gene>
    <name evidence="1" type="ORF">RM539_07775</name>
</gene>
<accession>A0ABU3D4M1</accession>
<organism evidence="1 2">
    <name type="scientific">Autumnicola musiva</name>
    <dbReference type="NCBI Taxonomy" id="3075589"/>
    <lineage>
        <taxon>Bacteria</taxon>
        <taxon>Pseudomonadati</taxon>
        <taxon>Bacteroidota</taxon>
        <taxon>Flavobacteriia</taxon>
        <taxon>Flavobacteriales</taxon>
        <taxon>Flavobacteriaceae</taxon>
        <taxon>Autumnicola</taxon>
    </lineage>
</organism>
<sequence length="116" mass="13223">MTIDEIREQISEEISIDMEVWNDVLNNTSPGNYGCDFWESEIDYGNIFVDIPKREFTVKNGNFSADLVMGASKGDHSFNENYNKPFSATGKFDFKNAKQIMITEISIDIDSDIYGE</sequence>
<reference evidence="1 2" key="1">
    <citation type="submission" date="2023-09" db="EMBL/GenBank/DDBJ databases">
        <authorList>
            <person name="Rey-Velasco X."/>
        </authorList>
    </citation>
    <scope>NUCLEOTIDE SEQUENCE [LARGE SCALE GENOMIC DNA]</scope>
    <source>
        <strain evidence="1 2">F117</strain>
    </source>
</reference>